<proteinExistence type="predicted"/>
<dbReference type="RefSeq" id="WP_143311310.1">
    <property type="nucleotide sequence ID" value="NZ_FUWX01000007.1"/>
</dbReference>
<accession>A0A1T4LZD1</accession>
<dbReference type="InterPro" id="IPR016169">
    <property type="entry name" value="FAD-bd_PCMH_sub2"/>
</dbReference>
<dbReference type="OrthoDB" id="6198291at2"/>
<dbReference type="AlphaFoldDB" id="A0A1T4LZD1"/>
<dbReference type="Proteomes" id="UP000191153">
    <property type="component" value="Unassembled WGS sequence"/>
</dbReference>
<protein>
    <submittedName>
        <fullName evidence="2">Xanthine dehydrogenase FAD-binding subunit</fullName>
    </submittedName>
</protein>
<reference evidence="2 3" key="1">
    <citation type="submission" date="2017-02" db="EMBL/GenBank/DDBJ databases">
        <authorList>
            <person name="Peterson S.W."/>
        </authorList>
    </citation>
    <scope>NUCLEOTIDE SEQUENCE [LARGE SCALE GENOMIC DNA]</scope>
    <source>
        <strain evidence="2 3">ATCC 700028</strain>
    </source>
</reference>
<feature type="domain" description="FAD-binding PCMH-type" evidence="1">
    <location>
        <begin position="1"/>
        <end position="161"/>
    </location>
</feature>
<sequence length="263" mass="29147">MIKNYFTPNTIEEAVSLKETYGDRAKYLSGGTELNLRINKEKYETFIDLRNVNSREIKVLESGSMEIGAGVTFQDLVSNENVPYQLKRAAQYMDSRNVRNIATIGGNIGSGRTMGDLLPTLLVLEAKVKIGESEKLITVEDYIHGRCDGLIEKIIINGSDLEKSYGSRAHMRTSNDISIIGAAVTFEERDGKLHRVKIALGGVDKKVIRLREVEGSLEGKTPTKEEIVNLIKENINPLGDVRGSKEFKTHMAAELVAESFGIN</sequence>
<dbReference type="GO" id="GO:0071949">
    <property type="term" value="F:FAD binding"/>
    <property type="evidence" value="ECO:0007669"/>
    <property type="project" value="InterPro"/>
</dbReference>
<dbReference type="SUPFAM" id="SSF55447">
    <property type="entry name" value="CO dehydrogenase flavoprotein C-terminal domain-like"/>
    <property type="match status" value="1"/>
</dbReference>
<dbReference type="InterPro" id="IPR036683">
    <property type="entry name" value="CO_DH_flav_C_dom_sf"/>
</dbReference>
<evidence type="ECO:0000313" key="2">
    <source>
        <dbReference type="EMBL" id="SJZ60022.1"/>
    </source>
</evidence>
<name>A0A1T4LZD1_9FUSO</name>
<dbReference type="SUPFAM" id="SSF56176">
    <property type="entry name" value="FAD-binding/transporter-associated domain-like"/>
    <property type="match status" value="1"/>
</dbReference>
<dbReference type="InterPro" id="IPR051312">
    <property type="entry name" value="Diverse_Substr_Oxidored"/>
</dbReference>
<dbReference type="InterPro" id="IPR036318">
    <property type="entry name" value="FAD-bd_PCMH-like_sf"/>
</dbReference>
<dbReference type="GO" id="GO:0016491">
    <property type="term" value="F:oxidoreductase activity"/>
    <property type="evidence" value="ECO:0007669"/>
    <property type="project" value="InterPro"/>
</dbReference>
<dbReference type="STRING" id="180163.SAMN02745174_01030"/>
<gene>
    <name evidence="2" type="ORF">SAMN02745174_01030</name>
</gene>
<dbReference type="PANTHER" id="PTHR42659:SF9">
    <property type="entry name" value="XANTHINE DEHYDROGENASE FAD-BINDING SUBUNIT XDHB-RELATED"/>
    <property type="match status" value="1"/>
</dbReference>
<dbReference type="InterPro" id="IPR016167">
    <property type="entry name" value="FAD-bd_PCMH_sub1"/>
</dbReference>
<evidence type="ECO:0000259" key="1">
    <source>
        <dbReference type="PROSITE" id="PS51387"/>
    </source>
</evidence>
<dbReference type="InterPro" id="IPR005107">
    <property type="entry name" value="CO_DH_flav_C"/>
</dbReference>
<dbReference type="PANTHER" id="PTHR42659">
    <property type="entry name" value="XANTHINE DEHYDROGENASE SUBUNIT C-RELATED"/>
    <property type="match status" value="1"/>
</dbReference>
<dbReference type="Gene3D" id="3.30.465.10">
    <property type="match status" value="1"/>
</dbReference>
<dbReference type="PROSITE" id="PS51387">
    <property type="entry name" value="FAD_PCMH"/>
    <property type="match status" value="1"/>
</dbReference>
<dbReference type="Gene3D" id="3.30.43.10">
    <property type="entry name" value="Uridine Diphospho-n-acetylenolpyruvylglucosamine Reductase, domain 2"/>
    <property type="match status" value="1"/>
</dbReference>
<organism evidence="2 3">
    <name type="scientific">Cetobacterium ceti</name>
    <dbReference type="NCBI Taxonomy" id="180163"/>
    <lineage>
        <taxon>Bacteria</taxon>
        <taxon>Fusobacteriati</taxon>
        <taxon>Fusobacteriota</taxon>
        <taxon>Fusobacteriia</taxon>
        <taxon>Fusobacteriales</taxon>
        <taxon>Fusobacteriaceae</taxon>
        <taxon>Cetobacterium</taxon>
    </lineage>
</organism>
<dbReference type="InterPro" id="IPR016166">
    <property type="entry name" value="FAD-bd_PCMH"/>
</dbReference>
<dbReference type="Pfam" id="PF00941">
    <property type="entry name" value="FAD_binding_5"/>
    <property type="match status" value="1"/>
</dbReference>
<dbReference type="InterPro" id="IPR002346">
    <property type="entry name" value="Mopterin_DH_FAD-bd"/>
</dbReference>
<dbReference type="Gene3D" id="3.30.390.50">
    <property type="entry name" value="CO dehydrogenase flavoprotein, C-terminal domain"/>
    <property type="match status" value="1"/>
</dbReference>
<dbReference type="EMBL" id="FUWX01000007">
    <property type="protein sequence ID" value="SJZ60022.1"/>
    <property type="molecule type" value="Genomic_DNA"/>
</dbReference>
<dbReference type="Pfam" id="PF03450">
    <property type="entry name" value="CO_deh_flav_C"/>
    <property type="match status" value="1"/>
</dbReference>
<dbReference type="SMART" id="SM01092">
    <property type="entry name" value="CO_deh_flav_C"/>
    <property type="match status" value="1"/>
</dbReference>
<keyword evidence="3" id="KW-1185">Reference proteome</keyword>
<evidence type="ECO:0000313" key="3">
    <source>
        <dbReference type="Proteomes" id="UP000191153"/>
    </source>
</evidence>